<evidence type="ECO:0000313" key="3">
    <source>
        <dbReference type="EMBL" id="RCX01907.1"/>
    </source>
</evidence>
<dbReference type="PANTHER" id="PTHR44757:SF2">
    <property type="entry name" value="BIOFILM ARCHITECTURE MAINTENANCE PROTEIN MBAA"/>
    <property type="match status" value="1"/>
</dbReference>
<comment type="caution">
    <text evidence="3">The sequence shown here is derived from an EMBL/GenBank/DDBJ whole genome shotgun (WGS) entry which is preliminary data.</text>
</comment>
<organism evidence="3 4">
    <name type="scientific">Schleiferia thermophila</name>
    <dbReference type="NCBI Taxonomy" id="884107"/>
    <lineage>
        <taxon>Bacteria</taxon>
        <taxon>Pseudomonadati</taxon>
        <taxon>Bacteroidota</taxon>
        <taxon>Flavobacteriia</taxon>
        <taxon>Flavobacteriales</taxon>
        <taxon>Schleiferiaceae</taxon>
        <taxon>Schleiferia</taxon>
    </lineage>
</organism>
<evidence type="ECO:0000256" key="1">
    <source>
        <dbReference type="SAM" id="Phobius"/>
    </source>
</evidence>
<dbReference type="NCBIfam" id="TIGR00229">
    <property type="entry name" value="sensory_box"/>
    <property type="match status" value="1"/>
</dbReference>
<feature type="transmembrane region" description="Helical" evidence="1">
    <location>
        <begin position="12"/>
        <end position="29"/>
    </location>
</feature>
<feature type="domain" description="PAS" evidence="2">
    <location>
        <begin position="330"/>
        <end position="400"/>
    </location>
</feature>
<name>A0A369A1F3_9FLAO</name>
<dbReference type="EMBL" id="QPJS01000006">
    <property type="protein sequence ID" value="RCX01907.1"/>
    <property type="molecule type" value="Genomic_DNA"/>
</dbReference>
<keyword evidence="1" id="KW-0472">Membrane</keyword>
<keyword evidence="4" id="KW-1185">Reference proteome</keyword>
<dbReference type="PANTHER" id="PTHR44757">
    <property type="entry name" value="DIGUANYLATE CYCLASE DGCP"/>
    <property type="match status" value="1"/>
</dbReference>
<dbReference type="PROSITE" id="PS50112">
    <property type="entry name" value="PAS"/>
    <property type="match status" value="1"/>
</dbReference>
<dbReference type="InterPro" id="IPR035965">
    <property type="entry name" value="PAS-like_dom_sf"/>
</dbReference>
<dbReference type="RefSeq" id="WP_114366514.1">
    <property type="nucleotide sequence ID" value="NZ_BHZF01000001.1"/>
</dbReference>
<reference evidence="3 4" key="1">
    <citation type="submission" date="2018-07" db="EMBL/GenBank/DDBJ databases">
        <title>Genomic Encyclopedia of Type Strains, Phase IV (KMG-IV): sequencing the most valuable type-strain genomes for metagenomic binning, comparative biology and taxonomic classification.</title>
        <authorList>
            <person name="Goeker M."/>
        </authorList>
    </citation>
    <scope>NUCLEOTIDE SEQUENCE [LARGE SCALE GENOMIC DNA]</scope>
    <source>
        <strain evidence="3 4">DSM 21410</strain>
    </source>
</reference>
<dbReference type="CDD" id="cd00130">
    <property type="entry name" value="PAS"/>
    <property type="match status" value="1"/>
</dbReference>
<dbReference type="Gene3D" id="3.30.450.20">
    <property type="entry name" value="PAS domain"/>
    <property type="match status" value="2"/>
</dbReference>
<keyword evidence="1" id="KW-1133">Transmembrane helix</keyword>
<feature type="transmembrane region" description="Helical" evidence="1">
    <location>
        <begin position="169"/>
        <end position="192"/>
    </location>
</feature>
<dbReference type="Pfam" id="PF13426">
    <property type="entry name" value="PAS_9"/>
    <property type="match status" value="2"/>
</dbReference>
<dbReference type="SUPFAM" id="SSF55785">
    <property type="entry name" value="PYP-like sensor domain (PAS domain)"/>
    <property type="match status" value="1"/>
</dbReference>
<evidence type="ECO:0000313" key="4">
    <source>
        <dbReference type="Proteomes" id="UP000253517"/>
    </source>
</evidence>
<dbReference type="InterPro" id="IPR052155">
    <property type="entry name" value="Biofilm_reg_signaling"/>
</dbReference>
<proteinExistence type="predicted"/>
<keyword evidence="1" id="KW-0812">Transmembrane</keyword>
<dbReference type="AlphaFoldDB" id="A0A369A1F3"/>
<sequence length="530" mass="61752">MNSPVKLSAKVYFLIALSITISISQFYYYKKSQERQSLLNQFFIVSSRIRNETAALKSQVLLSYFDKNIRNVPLLFQENLKTIEFAKNLINKYDIIPDKKSEFLKIMNELYDVNAFGFELYLSSDNEDKKNILEVVNYLSKNYESLNLLTMELIEYTDTIAKKYERANLLFSFASVILIISILSFVIVPQIAELEKLNQELNASNLLRESIQDSSPNGIFFVNNELKVQLLNEKAKEIIKLLSNKQITEGEDLSNIFLEKDLRALFFKNIEESKEKKFSHDYISINTPNPYHFKILFYAVKNSIGNLRGTTIIFSDITTEVISQQRLKRSENYFRTLIDKSHGIIFSLDHLLSIKYVSPAIEYYSKYQVNKILGRPFVELINNNEKEKILSYLIDKINLEKMDNSITFSIKGLSNDIVLLANCGVIENEETNLKELILVCMDITEQIEAEKRLKEQNKKLREIAWIQSHVVRKPVANALGLIQLLQQSNDLQKNSTEFQLNEKELYELLKKELWNLDEIIRQINEKTKEI</sequence>
<accession>A0A369A1F3</accession>
<protein>
    <submittedName>
        <fullName evidence="3">PAS domain S-box-containing protein</fullName>
    </submittedName>
</protein>
<evidence type="ECO:0000259" key="2">
    <source>
        <dbReference type="PROSITE" id="PS50112"/>
    </source>
</evidence>
<dbReference type="Proteomes" id="UP000253517">
    <property type="component" value="Unassembled WGS sequence"/>
</dbReference>
<gene>
    <name evidence="3" type="ORF">DES35_1065</name>
</gene>
<dbReference type="SMART" id="SM00091">
    <property type="entry name" value="PAS"/>
    <property type="match status" value="2"/>
</dbReference>
<dbReference type="InterPro" id="IPR000014">
    <property type="entry name" value="PAS"/>
</dbReference>